<reference evidence="13" key="1">
    <citation type="submission" date="2017-01" db="EMBL/GenBank/DDBJ databases">
        <title>A deep insight into the sialotranscriptome of adult male and female Cluex tarsalis mosquitoes.</title>
        <authorList>
            <person name="Ribeiro J.M."/>
            <person name="Moreira F."/>
            <person name="Bernard K.A."/>
            <person name="Calvo E."/>
        </authorList>
    </citation>
    <scope>NUCLEOTIDE SEQUENCE</scope>
    <source>
        <strain evidence="13">Kern County</strain>
        <tissue evidence="13">Salivary glands</tissue>
    </source>
</reference>
<sequence>MLVRLLSRRNLLYDHFRRLATSVAATPDVPLSPAPPAKERAKRKPEKIRELEQHFPAKTLERFPASLLKRGSQNTERFYLASPDAAKDVAKLVTADLPEGTLLAEVNPGAGCLTKELLKSKKVSRLLLIEYDDWFREGLRQFEGPRVELKSGDFNGQWKQIYLDSLDRGGRLEKLLEGLPKRRWTEEGVNFRLFSIVATIRFFKTLLYSVVNQKGLYGLGRSELVLIVPPLLYVHLTCTKDAGYKLYRSGSVLFQLFFEHKFLGKIKRKDFLPWPANAGTRKYRTQHWQLGLVEADEWYVMRIVPRADLHEHCLPDNLRLLAFFVTQNMISRRNRVIPALERWIPHCGARLILNQNYVPAKQQTHPPPKPTCSSSEDPPTFRRSSSPLCSNEFLPQMNIFTEFGELTPSQVLTLFNEFINWPEFRQSPFLQTMEQQQAKSPNPFSGGREIDEPDEDDELEEGKTGS</sequence>
<keyword evidence="9" id="KW-0496">Mitochondrion</keyword>
<dbReference type="GO" id="GO:0005759">
    <property type="term" value="C:mitochondrial matrix"/>
    <property type="evidence" value="ECO:0007669"/>
    <property type="project" value="TreeGrafter"/>
</dbReference>
<evidence type="ECO:0000256" key="4">
    <source>
        <dbReference type="ARBA" id="ARBA00022679"/>
    </source>
</evidence>
<dbReference type="InterPro" id="IPR001737">
    <property type="entry name" value="KsgA/Erm"/>
</dbReference>
<feature type="compositionally biased region" description="Polar residues" evidence="12">
    <location>
        <begin position="432"/>
        <end position="443"/>
    </location>
</feature>
<evidence type="ECO:0000256" key="5">
    <source>
        <dbReference type="ARBA" id="ARBA00022691"/>
    </source>
</evidence>
<dbReference type="InterPro" id="IPR029063">
    <property type="entry name" value="SAM-dependent_MTases_sf"/>
</dbReference>
<keyword evidence="6" id="KW-0694">RNA-binding</keyword>
<evidence type="ECO:0000256" key="12">
    <source>
        <dbReference type="SAM" id="MobiDB-lite"/>
    </source>
</evidence>
<keyword evidence="7" id="KW-0809">Transit peptide</keyword>
<organism evidence="13">
    <name type="scientific">Culex tarsalis</name>
    <name type="common">Encephalitis mosquito</name>
    <dbReference type="NCBI Taxonomy" id="7177"/>
    <lineage>
        <taxon>Eukaryota</taxon>
        <taxon>Metazoa</taxon>
        <taxon>Ecdysozoa</taxon>
        <taxon>Arthropoda</taxon>
        <taxon>Hexapoda</taxon>
        <taxon>Insecta</taxon>
        <taxon>Pterygota</taxon>
        <taxon>Neoptera</taxon>
        <taxon>Endopterygota</taxon>
        <taxon>Diptera</taxon>
        <taxon>Nematocera</taxon>
        <taxon>Culicoidea</taxon>
        <taxon>Culicidae</taxon>
        <taxon>Culicinae</taxon>
        <taxon>Culicini</taxon>
        <taxon>Culex</taxon>
        <taxon>Culex</taxon>
    </lineage>
</organism>
<dbReference type="EC" id="2.1.1.-" evidence="11"/>
<keyword evidence="10" id="KW-0804">Transcription</keyword>
<dbReference type="GO" id="GO:0006391">
    <property type="term" value="P:transcription initiation at mitochondrial promoter"/>
    <property type="evidence" value="ECO:0007669"/>
    <property type="project" value="TreeGrafter"/>
</dbReference>
<feature type="region of interest" description="Disordered" evidence="12">
    <location>
        <begin position="27"/>
        <end position="46"/>
    </location>
</feature>
<dbReference type="EMBL" id="GFDL01012117">
    <property type="protein sequence ID" value="JAV22928.1"/>
    <property type="molecule type" value="Transcribed_RNA"/>
</dbReference>
<dbReference type="AlphaFoldDB" id="A0A1Q3F632"/>
<evidence type="ECO:0000256" key="8">
    <source>
        <dbReference type="ARBA" id="ARBA00023015"/>
    </source>
</evidence>
<dbReference type="GO" id="GO:0000179">
    <property type="term" value="F:rRNA (adenine-N6,N6-)-dimethyltransferase activity"/>
    <property type="evidence" value="ECO:0007669"/>
    <property type="project" value="TreeGrafter"/>
</dbReference>
<keyword evidence="5 11" id="KW-0949">S-adenosyl-L-methionine</keyword>
<dbReference type="PIRSF" id="PIRSF027833">
    <property type="entry name" value="MtTFB2"/>
    <property type="match status" value="1"/>
</dbReference>
<feature type="compositionally biased region" description="Acidic residues" evidence="12">
    <location>
        <begin position="451"/>
        <end position="460"/>
    </location>
</feature>
<name>A0A1Q3F632_CULTA</name>
<keyword evidence="2 11" id="KW-0698">rRNA processing</keyword>
<comment type="similarity">
    <text evidence="11">Belongs to the class I-like SAM-binding methyltransferase superfamily. rRNA adenine N(6)-methyltransferase family.</text>
</comment>
<accession>A0A1Q3F632</accession>
<evidence type="ECO:0000256" key="2">
    <source>
        <dbReference type="ARBA" id="ARBA00022552"/>
    </source>
</evidence>
<evidence type="ECO:0000256" key="1">
    <source>
        <dbReference type="ARBA" id="ARBA00004173"/>
    </source>
</evidence>
<keyword evidence="4 11" id="KW-0808">Transferase</keyword>
<keyword evidence="3 11" id="KW-0489">Methyltransferase</keyword>
<evidence type="ECO:0000256" key="6">
    <source>
        <dbReference type="ARBA" id="ARBA00022884"/>
    </source>
</evidence>
<dbReference type="Gene3D" id="3.40.50.150">
    <property type="entry name" value="Vaccinia Virus protein VP39"/>
    <property type="match status" value="1"/>
</dbReference>
<feature type="region of interest" description="Disordered" evidence="12">
    <location>
        <begin position="360"/>
        <end position="387"/>
    </location>
</feature>
<evidence type="ECO:0000313" key="13">
    <source>
        <dbReference type="EMBL" id="JAV22928.1"/>
    </source>
</evidence>
<dbReference type="PANTHER" id="PTHR11727">
    <property type="entry name" value="DIMETHYLADENOSINE TRANSFERASE"/>
    <property type="match status" value="1"/>
</dbReference>
<dbReference type="GO" id="GO:0003723">
    <property type="term" value="F:RNA binding"/>
    <property type="evidence" value="ECO:0007669"/>
    <property type="project" value="UniProtKB-KW"/>
</dbReference>
<feature type="region of interest" description="Disordered" evidence="12">
    <location>
        <begin position="432"/>
        <end position="466"/>
    </location>
</feature>
<evidence type="ECO:0000256" key="11">
    <source>
        <dbReference type="RuleBase" id="RU362106"/>
    </source>
</evidence>
<comment type="subcellular location">
    <subcellularLocation>
        <location evidence="1">Mitochondrion</location>
    </subcellularLocation>
</comment>
<evidence type="ECO:0000256" key="9">
    <source>
        <dbReference type="ARBA" id="ARBA00023128"/>
    </source>
</evidence>
<dbReference type="PANTHER" id="PTHR11727:SF13">
    <property type="entry name" value="DIMETHYLADENOSINE TRANSFERASE 2, MITOCHONDRIAL"/>
    <property type="match status" value="1"/>
</dbReference>
<protein>
    <recommendedName>
        <fullName evidence="11">rRNA adenine N(6)-methyltransferase</fullName>
        <ecNumber evidence="11">2.1.1.-</ecNumber>
    </recommendedName>
</protein>
<proteinExistence type="inferred from homology"/>
<dbReference type="SUPFAM" id="SSF53335">
    <property type="entry name" value="S-adenosyl-L-methionine-dependent methyltransferases"/>
    <property type="match status" value="1"/>
</dbReference>
<evidence type="ECO:0000256" key="7">
    <source>
        <dbReference type="ARBA" id="ARBA00022946"/>
    </source>
</evidence>
<evidence type="ECO:0000256" key="3">
    <source>
        <dbReference type="ARBA" id="ARBA00022603"/>
    </source>
</evidence>
<feature type="compositionally biased region" description="Polar residues" evidence="12">
    <location>
        <begin position="371"/>
        <end position="387"/>
    </location>
</feature>
<dbReference type="GO" id="GO:0034246">
    <property type="term" value="F:mitochondrial transcription factor activity"/>
    <property type="evidence" value="ECO:0007669"/>
    <property type="project" value="TreeGrafter"/>
</dbReference>
<keyword evidence="8" id="KW-0805">Transcription regulation</keyword>
<evidence type="ECO:0000256" key="10">
    <source>
        <dbReference type="ARBA" id="ARBA00023163"/>
    </source>
</evidence>
<dbReference type="Pfam" id="PF00398">
    <property type="entry name" value="RrnaAD"/>
    <property type="match status" value="1"/>
</dbReference>